<dbReference type="EMBL" id="JABANP010000107">
    <property type="protein sequence ID" value="KAF4690074.1"/>
    <property type="molecule type" value="Genomic_DNA"/>
</dbReference>
<protein>
    <submittedName>
        <fullName evidence="8">Mediator of RNA polymerase II transcription subunit 31</fullName>
    </submittedName>
</protein>
<dbReference type="Proteomes" id="UP000541610">
    <property type="component" value="Unassembled WGS sequence"/>
</dbReference>
<dbReference type="InterPro" id="IPR008831">
    <property type="entry name" value="Mediator_Med31"/>
</dbReference>
<evidence type="ECO:0000256" key="7">
    <source>
        <dbReference type="SAM" id="MobiDB-lite"/>
    </source>
</evidence>
<dbReference type="GO" id="GO:0016592">
    <property type="term" value="C:mediator complex"/>
    <property type="evidence" value="ECO:0007669"/>
    <property type="project" value="InterPro"/>
</dbReference>
<evidence type="ECO:0000313" key="8">
    <source>
        <dbReference type="EMBL" id="KAF4690074.1"/>
    </source>
</evidence>
<dbReference type="GO" id="GO:0006355">
    <property type="term" value="P:regulation of DNA-templated transcription"/>
    <property type="evidence" value="ECO:0007669"/>
    <property type="project" value="InterPro"/>
</dbReference>
<keyword evidence="6" id="KW-0539">Nucleus</keyword>
<keyword evidence="5" id="KW-0804">Transcription</keyword>
<dbReference type="Pfam" id="PF05669">
    <property type="entry name" value="Med31"/>
    <property type="match status" value="1"/>
</dbReference>
<feature type="region of interest" description="Disordered" evidence="7">
    <location>
        <begin position="546"/>
        <end position="583"/>
    </location>
</feature>
<evidence type="ECO:0000313" key="9">
    <source>
        <dbReference type="Proteomes" id="UP000541610"/>
    </source>
</evidence>
<comment type="caution">
    <text evidence="8">The sequence shown here is derived from an EMBL/GenBank/DDBJ whole genome shotgun (WGS) entry which is preliminary data.</text>
</comment>
<feature type="region of interest" description="Disordered" evidence="7">
    <location>
        <begin position="440"/>
        <end position="529"/>
    </location>
</feature>
<accession>A0A7J6P1Q4</accession>
<feature type="compositionally biased region" description="Basic and acidic residues" evidence="7">
    <location>
        <begin position="494"/>
        <end position="529"/>
    </location>
</feature>
<feature type="compositionally biased region" description="Basic residues" evidence="7">
    <location>
        <begin position="568"/>
        <end position="583"/>
    </location>
</feature>
<organism evidence="8 9">
    <name type="scientific">Perkinsus olseni</name>
    <name type="common">Perkinsus atlanticus</name>
    <dbReference type="NCBI Taxonomy" id="32597"/>
    <lineage>
        <taxon>Eukaryota</taxon>
        <taxon>Sar</taxon>
        <taxon>Alveolata</taxon>
        <taxon>Perkinsozoa</taxon>
        <taxon>Perkinsea</taxon>
        <taxon>Perkinsida</taxon>
        <taxon>Perkinsidae</taxon>
        <taxon>Perkinsus</taxon>
    </lineage>
</organism>
<proteinExistence type="inferred from homology"/>
<keyword evidence="3" id="KW-0805">Transcription regulation</keyword>
<evidence type="ECO:0000256" key="5">
    <source>
        <dbReference type="ARBA" id="ARBA00023163"/>
    </source>
</evidence>
<evidence type="ECO:0000256" key="1">
    <source>
        <dbReference type="ARBA" id="ARBA00004123"/>
    </source>
</evidence>
<dbReference type="OrthoDB" id="10257739at2759"/>
<dbReference type="PANTHER" id="PTHR13186">
    <property type="entry name" value="MEDIATOR OF RNA POLYMERASE II TRANSCRIPTION SUBUNIT 31"/>
    <property type="match status" value="1"/>
</dbReference>
<comment type="similarity">
    <text evidence="2">Belongs to the Mediator complex subunit 31 family.</text>
</comment>
<reference evidence="8 9" key="1">
    <citation type="submission" date="2020-04" db="EMBL/GenBank/DDBJ databases">
        <title>Perkinsus olseni comparative genomics.</title>
        <authorList>
            <person name="Bogema D.R."/>
        </authorList>
    </citation>
    <scope>NUCLEOTIDE SEQUENCE [LARGE SCALE GENOMIC DNA]</scope>
    <source>
        <strain evidence="8">00978-12</strain>
    </source>
</reference>
<evidence type="ECO:0000256" key="3">
    <source>
        <dbReference type="ARBA" id="ARBA00023015"/>
    </source>
</evidence>
<keyword evidence="4" id="KW-0010">Activator</keyword>
<dbReference type="Gene3D" id="1.10.10.1340">
    <property type="entry name" value="Mediator of RNA polymerase II, submodule Med31 (Soh1)"/>
    <property type="match status" value="1"/>
</dbReference>
<name>A0A7J6P1Q4_PEROL</name>
<evidence type="ECO:0000256" key="6">
    <source>
        <dbReference type="ARBA" id="ARBA00023242"/>
    </source>
</evidence>
<sequence>MAGTQPFDCALICWLFSDRFTDDRLRKILQRAASRWTTEELDRNLAACADDDDLLSVCRSAKRGGAKLPRCQAVLLLRRLGGSLQEDRPSWEECLLAATLRSTAERLYRSMLADGAPVEVVVDATSKVLCCLYVKKQYRGEATAKASLAVCHTMLPLLPPEDHAPRQPSRPARRAMTVSIEDLASITFEVHRRLPAGRLESASTLQQLLDDVVELIVPSEGSAGSFSIISDGDSNSGRVLWPTRTLNVNGPRSLPLQFVIVACKNTKIPSPDPFNVDFLLMSSASASHAISTHTPPPHVRLLNDAEFAQCLLNVDYVMWLASEGYFEDEAFLNYLKYLEYLREAPYFHLLVYPSSMDMIRILRCPSVRQQLLKEPAAARAVLQEQLWCSWGLRKEEELKEGDEQVDEEMLKSSLYCCEWLDALSRERARPWSGTLLIRPTRTTSTSEKQAMWAVKRKAEEEAEDKRHSGRSERETSRSSSRQPGESSRKRHRRHETEAVKEHRSNEENFWEAERERHAREKERHADRMLRRERQMRVLREVVAMPSSISQTDFLWSDDEDASPVISHREKKKKKRKKSKHHKT</sequence>
<evidence type="ECO:0000256" key="4">
    <source>
        <dbReference type="ARBA" id="ARBA00023159"/>
    </source>
</evidence>
<evidence type="ECO:0000256" key="2">
    <source>
        <dbReference type="ARBA" id="ARBA00006378"/>
    </source>
</evidence>
<dbReference type="GO" id="GO:0003712">
    <property type="term" value="F:transcription coregulator activity"/>
    <property type="evidence" value="ECO:0007669"/>
    <property type="project" value="InterPro"/>
</dbReference>
<gene>
    <name evidence="8" type="primary">MED31</name>
    <name evidence="8" type="ORF">FOZ60_000642</name>
</gene>
<dbReference type="InterPro" id="IPR038089">
    <property type="entry name" value="Med31_sf"/>
</dbReference>
<comment type="subcellular location">
    <subcellularLocation>
        <location evidence="1">Nucleus</location>
    </subcellularLocation>
</comment>
<dbReference type="AlphaFoldDB" id="A0A7J6P1Q4"/>
<feature type="compositionally biased region" description="Basic and acidic residues" evidence="7">
    <location>
        <begin position="456"/>
        <end position="476"/>
    </location>
</feature>